<dbReference type="CDD" id="cd02440">
    <property type="entry name" value="AdoMet_MTases"/>
    <property type="match status" value="1"/>
</dbReference>
<keyword evidence="2" id="KW-1185">Reference proteome</keyword>
<organism evidence="1 2">
    <name type="scientific">Canna indica</name>
    <name type="common">Indian-shot</name>
    <dbReference type="NCBI Taxonomy" id="4628"/>
    <lineage>
        <taxon>Eukaryota</taxon>
        <taxon>Viridiplantae</taxon>
        <taxon>Streptophyta</taxon>
        <taxon>Embryophyta</taxon>
        <taxon>Tracheophyta</taxon>
        <taxon>Spermatophyta</taxon>
        <taxon>Magnoliopsida</taxon>
        <taxon>Liliopsida</taxon>
        <taxon>Zingiberales</taxon>
        <taxon>Cannaceae</taxon>
        <taxon>Canna</taxon>
    </lineage>
</organism>
<gene>
    <name evidence="1" type="ORF">Cni_G10987</name>
</gene>
<dbReference type="SUPFAM" id="SSF53335">
    <property type="entry name" value="S-adenosyl-L-methionine-dependent methyltransferases"/>
    <property type="match status" value="1"/>
</dbReference>
<name>A0AAQ3K574_9LILI</name>
<evidence type="ECO:0000313" key="2">
    <source>
        <dbReference type="Proteomes" id="UP001327560"/>
    </source>
</evidence>
<accession>A0AAQ3K574</accession>
<evidence type="ECO:0008006" key="3">
    <source>
        <dbReference type="Google" id="ProtNLM"/>
    </source>
</evidence>
<dbReference type="AlphaFoldDB" id="A0AAQ3K574"/>
<dbReference type="Gene3D" id="3.40.50.150">
    <property type="entry name" value="Vaccinia Virus protein VP39"/>
    <property type="match status" value="1"/>
</dbReference>
<reference evidence="1 2" key="1">
    <citation type="submission" date="2023-10" db="EMBL/GenBank/DDBJ databases">
        <title>Chromosome-scale genome assembly provides insights into flower coloration mechanisms of Canna indica.</title>
        <authorList>
            <person name="Li C."/>
        </authorList>
    </citation>
    <scope>NUCLEOTIDE SEQUENCE [LARGE SCALE GENOMIC DNA]</scope>
    <source>
        <tissue evidence="1">Flower</tissue>
    </source>
</reference>
<dbReference type="EMBL" id="CP136892">
    <property type="protein sequence ID" value="WOL02268.1"/>
    <property type="molecule type" value="Genomic_DNA"/>
</dbReference>
<sequence>MEPGELERLFPSRFVSFAFPNPQPGDPYADLLRVAVLDSPLRASTSPPCIAAMLVPFGREDDWIFSTVAGHLQLLLSSSSSENFPISRLILVGDLPSSSSPKHYSRPRSDPDSDRLRRFQQRLMPLLFALSPKASFCRDLPDIPFLSFEDDVLRVTPVEKLVGAAAGEMLVEDVELDRSPSAPPELRRRLRFKRMPNLVQSQVRLVSDSSTFSSRGSLRPEAGSLVQPYLKPMLAGLSLIAPDLGRQVRSGLMPRALCIGVGGGALLMSLRLKFGFHVLGIEADDAVLNVAKRHFGFQEDDSLKVGLGEGLACIKFLSTSKTGKTFDPNHDKTDREPMALLRGYSSGFDAIMVDLDSEDAGNGFFAPPLEFVESSTLMAVRTILKEHGVLVVNVIPPSISFYEEMIESFHKIFAELYELDVGNGENYVLVATVSPIIIAESKSEDSFFKMLEEVVGETYANDALLAGKCNLAYSGFGALVVRSNPLTQTNPAKYFLDKGIFESE</sequence>
<protein>
    <recommendedName>
        <fullName evidence="3">Methyltransferase-like protein 13</fullName>
    </recommendedName>
</protein>
<dbReference type="InterPro" id="IPR029063">
    <property type="entry name" value="SAM-dependent_MTases_sf"/>
</dbReference>
<evidence type="ECO:0000313" key="1">
    <source>
        <dbReference type="EMBL" id="WOL02268.1"/>
    </source>
</evidence>
<dbReference type="Proteomes" id="UP001327560">
    <property type="component" value="Chromosome 3"/>
</dbReference>
<proteinExistence type="predicted"/>